<reference evidence="1 2" key="1">
    <citation type="journal article" date="2015" name="Nature">
        <title>rRNA introns, odd ribosomes, and small enigmatic genomes across a large radiation of phyla.</title>
        <authorList>
            <person name="Brown C.T."/>
            <person name="Hug L.A."/>
            <person name="Thomas B.C."/>
            <person name="Sharon I."/>
            <person name="Castelle C.J."/>
            <person name="Singh A."/>
            <person name="Wilkins M.J."/>
            <person name="Williams K.H."/>
            <person name="Banfield J.F."/>
        </authorList>
    </citation>
    <scope>NUCLEOTIDE SEQUENCE [LARGE SCALE GENOMIC DNA]</scope>
</reference>
<organism evidence="1 2">
    <name type="scientific">Candidatus Shapirobacteria bacterium GW2011_GWE1_38_10</name>
    <dbReference type="NCBI Taxonomy" id="1618488"/>
    <lineage>
        <taxon>Bacteria</taxon>
        <taxon>Candidatus Shapironibacteriota</taxon>
    </lineage>
</organism>
<dbReference type="Proteomes" id="UP000034231">
    <property type="component" value="Unassembled WGS sequence"/>
</dbReference>
<protein>
    <submittedName>
        <fullName evidence="1">Uncharacterized protein</fullName>
    </submittedName>
</protein>
<gene>
    <name evidence="1" type="ORF">US68_C0004G0019</name>
</gene>
<evidence type="ECO:0000313" key="1">
    <source>
        <dbReference type="EMBL" id="KKQ50537.1"/>
    </source>
</evidence>
<name>A0A0G0I7M1_9BACT</name>
<dbReference type="AlphaFoldDB" id="A0A0G0I7M1"/>
<proteinExistence type="predicted"/>
<dbReference type="EMBL" id="LBTX01000004">
    <property type="protein sequence ID" value="KKQ50537.1"/>
    <property type="molecule type" value="Genomic_DNA"/>
</dbReference>
<accession>A0A0G0I7M1</accession>
<sequence length="68" mass="7451">MGETSRGLSPGEVGKKRVSKVDQYKKLSEEAMGYNLGNDLVSEMAMKHLSAVAKSINRANRKAAVKKR</sequence>
<comment type="caution">
    <text evidence="1">The sequence shown here is derived from an EMBL/GenBank/DDBJ whole genome shotgun (WGS) entry which is preliminary data.</text>
</comment>
<evidence type="ECO:0000313" key="2">
    <source>
        <dbReference type="Proteomes" id="UP000034231"/>
    </source>
</evidence>